<feature type="transmembrane region" description="Helical" evidence="1">
    <location>
        <begin position="33"/>
        <end position="49"/>
    </location>
</feature>
<feature type="transmembrane region" description="Helical" evidence="1">
    <location>
        <begin position="10"/>
        <end position="27"/>
    </location>
</feature>
<proteinExistence type="predicted"/>
<keyword evidence="1" id="KW-0472">Membrane</keyword>
<evidence type="ECO:0000256" key="1">
    <source>
        <dbReference type="SAM" id="Phobius"/>
    </source>
</evidence>
<keyword evidence="1 2" id="KW-0812">Transmembrane</keyword>
<dbReference type="EMBL" id="HE774682">
    <property type="protein sequence ID" value="CCG52946.1"/>
    <property type="molecule type" value="Genomic_DNA"/>
</dbReference>
<organism evidence="2 3">
    <name type="scientific">Flavobacterium indicum (strain DSM 17447 / CIP 109464 / GPTSA100-9)</name>
    <dbReference type="NCBI Taxonomy" id="1094466"/>
    <lineage>
        <taxon>Bacteria</taxon>
        <taxon>Pseudomonadati</taxon>
        <taxon>Bacteroidota</taxon>
        <taxon>Flavobacteriia</taxon>
        <taxon>Flavobacteriales</taxon>
        <taxon>Flavobacteriaceae</taxon>
        <taxon>Flavobacterium</taxon>
    </lineage>
</organism>
<dbReference type="OrthoDB" id="9956556at2"/>
<gene>
    <name evidence="2" type="ordered locus">KQS_04900</name>
</gene>
<accession>H8XUG3</accession>
<name>H8XUG3_FLAIG</name>
<dbReference type="AlphaFoldDB" id="H8XUG3"/>
<sequence>MKNRILFDNYYIYLIAFALSSVFKYLLTGKNNFVQFFIIVALLWLYESLSEKKKYLSNLKMDEEIIELEYFDSFLKERKIRIDKQNITSINYIKNTRLWNKFDCLQIIEKENSKDINFKIFDKKMQESVQKIIT</sequence>
<dbReference type="eggNOG" id="ENOG5030Z45">
    <property type="taxonomic scope" value="Bacteria"/>
</dbReference>
<dbReference type="RefSeq" id="WP_014388087.1">
    <property type="nucleotide sequence ID" value="NC_017025.1"/>
</dbReference>
<dbReference type="HOGENOM" id="CLU_1893099_0_0_10"/>
<reference evidence="2 3" key="1">
    <citation type="journal article" date="2012" name="J. Bacteriol.">
        <title>Complete Genome Sequence of Flavobacterium indicum GPSTA100-9T, Isolated from Warm Spring Water.</title>
        <authorList>
            <person name="Barbier P."/>
            <person name="Houel A."/>
            <person name="Loux V."/>
            <person name="Poulain J."/>
            <person name="Bernardet J.F."/>
            <person name="Touchon M."/>
            <person name="Duchaud E."/>
        </authorList>
    </citation>
    <scope>NUCLEOTIDE SEQUENCE [LARGE SCALE GENOMIC DNA]</scope>
    <source>
        <strain evidence="3">DSM 17447 / CIP 109464 / GPTSA100-9</strain>
    </source>
</reference>
<dbReference type="Proteomes" id="UP000007599">
    <property type="component" value="Chromosome I"/>
</dbReference>
<keyword evidence="1" id="KW-1133">Transmembrane helix</keyword>
<reference evidence="3" key="2">
    <citation type="submission" date="2012-03" db="EMBL/GenBank/DDBJ databases">
        <title>Complete genome sequence of Flavobacterium indicum GPTSA100-9T, isolated from warm spring water.</title>
        <authorList>
            <person name="Barbier P."/>
            <person name="Houel A."/>
            <person name="Loux V."/>
            <person name="Poulain J."/>
            <person name="Bernardet J.-F."/>
            <person name="Touchon M."/>
            <person name="Duchaud E."/>
        </authorList>
    </citation>
    <scope>NUCLEOTIDE SEQUENCE [LARGE SCALE GENOMIC DNA]</scope>
    <source>
        <strain evidence="3">DSM 17447 / CIP 109464 / GPTSA100-9</strain>
    </source>
</reference>
<dbReference type="KEGG" id="fin:KQS_04900"/>
<evidence type="ECO:0000313" key="2">
    <source>
        <dbReference type="EMBL" id="CCG52946.1"/>
    </source>
</evidence>
<evidence type="ECO:0000313" key="3">
    <source>
        <dbReference type="Proteomes" id="UP000007599"/>
    </source>
</evidence>
<protein>
    <submittedName>
        <fullName evidence="2">Hypothetical transmembrane protein</fullName>
    </submittedName>
</protein>
<keyword evidence="3" id="KW-1185">Reference proteome</keyword>